<sequence>MEICRCAEYESIVENFKFFLVGTMHCLQEREKVPEGGCVKWIRNKTSYDDPRFTKPILIMRGKSGAAEDDVKSRVTSKWIPVLPGLISQKLVNQDRKLKMLLI</sequence>
<dbReference type="EMBL" id="QDEB01127856">
    <property type="protein sequence ID" value="RZB39483.1"/>
    <property type="molecule type" value="Genomic_DNA"/>
</dbReference>
<dbReference type="OrthoDB" id="7460248at2759"/>
<dbReference type="AlphaFoldDB" id="A0A482V8D0"/>
<protein>
    <submittedName>
        <fullName evidence="1">Uncharacterized protein</fullName>
    </submittedName>
</protein>
<evidence type="ECO:0000313" key="1">
    <source>
        <dbReference type="EMBL" id="RZB39483.1"/>
    </source>
</evidence>
<keyword evidence="2" id="KW-1185">Reference proteome</keyword>
<organism evidence="1 2">
    <name type="scientific">Asbolus verrucosus</name>
    <name type="common">Desert ironclad beetle</name>
    <dbReference type="NCBI Taxonomy" id="1661398"/>
    <lineage>
        <taxon>Eukaryota</taxon>
        <taxon>Metazoa</taxon>
        <taxon>Ecdysozoa</taxon>
        <taxon>Arthropoda</taxon>
        <taxon>Hexapoda</taxon>
        <taxon>Insecta</taxon>
        <taxon>Pterygota</taxon>
        <taxon>Neoptera</taxon>
        <taxon>Endopterygota</taxon>
        <taxon>Coleoptera</taxon>
        <taxon>Polyphaga</taxon>
        <taxon>Cucujiformia</taxon>
        <taxon>Tenebrionidae</taxon>
        <taxon>Pimeliinae</taxon>
        <taxon>Asbolus</taxon>
    </lineage>
</organism>
<accession>A0A482V8D0</accession>
<name>A0A482V8D0_ASBVE</name>
<gene>
    <name evidence="1" type="ORF">BDFB_012375</name>
</gene>
<dbReference type="Proteomes" id="UP000292052">
    <property type="component" value="Unassembled WGS sequence"/>
</dbReference>
<proteinExistence type="predicted"/>
<evidence type="ECO:0000313" key="2">
    <source>
        <dbReference type="Proteomes" id="UP000292052"/>
    </source>
</evidence>
<comment type="caution">
    <text evidence="1">The sequence shown here is derived from an EMBL/GenBank/DDBJ whole genome shotgun (WGS) entry which is preliminary data.</text>
</comment>
<reference evidence="1 2" key="1">
    <citation type="submission" date="2017-03" db="EMBL/GenBank/DDBJ databases">
        <title>Genome of the blue death feigning beetle - Asbolus verrucosus.</title>
        <authorList>
            <person name="Rider S.D."/>
        </authorList>
    </citation>
    <scope>NUCLEOTIDE SEQUENCE [LARGE SCALE GENOMIC DNA]</scope>
    <source>
        <strain evidence="1">Butters</strain>
        <tissue evidence="1">Head and leg muscle</tissue>
    </source>
</reference>